<dbReference type="EMBL" id="KV417562">
    <property type="protein sequence ID" value="KZP19654.1"/>
    <property type="molecule type" value="Genomic_DNA"/>
</dbReference>
<evidence type="ECO:0000313" key="1">
    <source>
        <dbReference type="EMBL" id="KZP19654.1"/>
    </source>
</evidence>
<evidence type="ECO:0000313" key="2">
    <source>
        <dbReference type="Proteomes" id="UP000076532"/>
    </source>
</evidence>
<feature type="non-terminal residue" evidence="1">
    <location>
        <position position="1"/>
    </location>
</feature>
<gene>
    <name evidence="1" type="ORF">FIBSPDRAFT_743634</name>
</gene>
<proteinExistence type="predicted"/>
<dbReference type="OrthoDB" id="3269417at2759"/>
<reference evidence="1 2" key="1">
    <citation type="journal article" date="2016" name="Mol. Biol. Evol.">
        <title>Comparative Genomics of Early-Diverging Mushroom-Forming Fungi Provides Insights into the Origins of Lignocellulose Decay Capabilities.</title>
        <authorList>
            <person name="Nagy L.G."/>
            <person name="Riley R."/>
            <person name="Tritt A."/>
            <person name="Adam C."/>
            <person name="Daum C."/>
            <person name="Floudas D."/>
            <person name="Sun H."/>
            <person name="Yadav J.S."/>
            <person name="Pangilinan J."/>
            <person name="Larsson K.H."/>
            <person name="Matsuura K."/>
            <person name="Barry K."/>
            <person name="Labutti K."/>
            <person name="Kuo R."/>
            <person name="Ohm R.A."/>
            <person name="Bhattacharya S.S."/>
            <person name="Shirouzu T."/>
            <person name="Yoshinaga Y."/>
            <person name="Martin F.M."/>
            <person name="Grigoriev I.V."/>
            <person name="Hibbett D.S."/>
        </authorList>
    </citation>
    <scope>NUCLEOTIDE SEQUENCE [LARGE SCALE GENOMIC DNA]</scope>
    <source>
        <strain evidence="1 2">CBS 109695</strain>
    </source>
</reference>
<dbReference type="STRING" id="436010.A0A166IC00"/>
<protein>
    <submittedName>
        <fullName evidence="1">Uncharacterized protein</fullName>
    </submittedName>
</protein>
<keyword evidence="2" id="KW-1185">Reference proteome</keyword>
<sequence>FRLVPSFGRNMIRRFSSNISELKKLAAHDYEDILQQCVIPVFDGLLPEPHNTSILKLIFTCEHWHTLAKLCMHMDLTLNILDSETARLGREFRSFVKNTCPSFATKELRQEETAARKRRQLKKLTQSVPNLQETLSAGAFPSDIQHNRLFKMFNLQTVKFHLLGDHADTIHEFGTNDSHLTEPVCCNSFPLSI</sequence>
<dbReference type="Proteomes" id="UP000076532">
    <property type="component" value="Unassembled WGS sequence"/>
</dbReference>
<dbReference type="AlphaFoldDB" id="A0A166IC00"/>
<name>A0A166IC00_9AGAM</name>
<accession>A0A166IC00</accession>
<organism evidence="1 2">
    <name type="scientific">Athelia psychrophila</name>
    <dbReference type="NCBI Taxonomy" id="1759441"/>
    <lineage>
        <taxon>Eukaryota</taxon>
        <taxon>Fungi</taxon>
        <taxon>Dikarya</taxon>
        <taxon>Basidiomycota</taxon>
        <taxon>Agaricomycotina</taxon>
        <taxon>Agaricomycetes</taxon>
        <taxon>Agaricomycetidae</taxon>
        <taxon>Atheliales</taxon>
        <taxon>Atheliaceae</taxon>
        <taxon>Athelia</taxon>
    </lineage>
</organism>